<dbReference type="Proteomes" id="UP000031366">
    <property type="component" value="Unassembled WGS sequence"/>
</dbReference>
<gene>
    <name evidence="1" type="ORF">U732_2363</name>
</gene>
<dbReference type="OrthoDB" id="1647923at2"/>
<comment type="caution">
    <text evidence="1">The sequence shown here is derived from an EMBL/GenBank/DDBJ whole genome shotgun (WGS) entry which is preliminary data.</text>
</comment>
<evidence type="ECO:0000313" key="1">
    <source>
        <dbReference type="EMBL" id="KIE45801.1"/>
    </source>
</evidence>
<sequence>MGSSISIGFVYGEFSIQAIENEIKRLVKYFVTTDGSLKKMKVSKDIDGEEWLEYDSLINLKVDSIYTTLAENYYGQVEVNSSLFGHKNLTTTIRIEKEEDEGYFGFLLDIDEEELIKTNLASEINSVTEKIVDFITGFYSYSAYDYAFCDNEAEIQYSPRHFKKIESSIYSISVIPTLDGNSNSLNIVRSNWNIDGLTSRI</sequence>
<dbReference type="AlphaFoldDB" id="A0A0C1R5N6"/>
<dbReference type="EMBL" id="AYSO01000018">
    <property type="protein sequence ID" value="KIE45801.1"/>
    <property type="molecule type" value="Genomic_DNA"/>
</dbReference>
<dbReference type="STRING" id="29341.RSJ17_02245"/>
<proteinExistence type="predicted"/>
<name>A0A0C1R5N6_9CLOT</name>
<keyword evidence="2" id="KW-1185">Reference proteome</keyword>
<dbReference type="RefSeq" id="WP_039634671.1">
    <property type="nucleotide sequence ID" value="NZ_AYSO01000018.1"/>
</dbReference>
<organism evidence="1 2">
    <name type="scientific">Clostridium argentinense CDC 2741</name>
    <dbReference type="NCBI Taxonomy" id="1418104"/>
    <lineage>
        <taxon>Bacteria</taxon>
        <taxon>Bacillati</taxon>
        <taxon>Bacillota</taxon>
        <taxon>Clostridia</taxon>
        <taxon>Eubacteriales</taxon>
        <taxon>Clostridiaceae</taxon>
        <taxon>Clostridium</taxon>
    </lineage>
</organism>
<accession>A0A0C1R5N6</accession>
<reference evidence="1 2" key="1">
    <citation type="journal article" date="2015" name="Infect. Genet. Evol.">
        <title>Genomic sequences of six botulinum neurotoxin-producing strains representing three clostridial species illustrate the mobility and diversity of botulinum neurotoxin genes.</title>
        <authorList>
            <person name="Smith T.J."/>
            <person name="Hill K.K."/>
            <person name="Xie G."/>
            <person name="Foley B.T."/>
            <person name="Williamson C.H."/>
            <person name="Foster J.T."/>
            <person name="Johnson S.L."/>
            <person name="Chertkov O."/>
            <person name="Teshima H."/>
            <person name="Gibbons H.S."/>
            <person name="Johnsky L.A."/>
            <person name="Karavis M.A."/>
            <person name="Smith L.A."/>
        </authorList>
    </citation>
    <scope>NUCLEOTIDE SEQUENCE [LARGE SCALE GENOMIC DNA]</scope>
    <source>
        <strain evidence="1 2">CDC 2741</strain>
    </source>
</reference>
<dbReference type="Pfam" id="PF15600">
    <property type="entry name" value="Imm64"/>
    <property type="match status" value="1"/>
</dbReference>
<evidence type="ECO:0000313" key="2">
    <source>
        <dbReference type="Proteomes" id="UP000031366"/>
    </source>
</evidence>
<protein>
    <submittedName>
        <fullName evidence="1">Immunity 39 family protein</fullName>
    </submittedName>
</protein>
<dbReference type="InterPro" id="IPR028951">
    <property type="entry name" value="Imm64"/>
</dbReference>